<dbReference type="Proteomes" id="UP000316778">
    <property type="component" value="Unassembled WGS sequence"/>
</dbReference>
<sequence length="79" mass="9090">MLRKGYCSLSYNAPMFIFDSNGKKLEITDLNAALKQADLFRYFHHDDPAFAALDRELSAYWQDVYDKLLELGNVKNATP</sequence>
<comment type="caution">
    <text evidence="1">The sequence shown here is derived from an EMBL/GenBank/DDBJ whole genome shotgun (WGS) entry which is preliminary data.</text>
</comment>
<proteinExistence type="predicted"/>
<reference evidence="1 2" key="1">
    <citation type="journal article" date="2013" name="Stand. Genomic Sci.">
        <title>Genomic Encyclopedia of Type Strains, Phase I: The one thousand microbial genomes (KMG-I) project.</title>
        <authorList>
            <person name="Kyrpides N.C."/>
            <person name="Woyke T."/>
            <person name="Eisen J.A."/>
            <person name="Garrity G."/>
            <person name="Lilburn T.G."/>
            <person name="Beck B.J."/>
            <person name="Whitman W.B."/>
            <person name="Hugenholtz P."/>
            <person name="Klenk H.P."/>
        </authorList>
    </citation>
    <scope>NUCLEOTIDE SEQUENCE [LARGE SCALE GENOMIC DNA]</scope>
    <source>
        <strain evidence="1 2">DSM 13484</strain>
    </source>
</reference>
<protein>
    <submittedName>
        <fullName evidence="1">Uncharacterized protein</fullName>
    </submittedName>
</protein>
<dbReference type="AlphaFoldDB" id="A0A562T479"/>
<accession>A0A562T479</accession>
<dbReference type="EMBL" id="VLLG01000003">
    <property type="protein sequence ID" value="TWI87820.1"/>
    <property type="molecule type" value="Genomic_DNA"/>
</dbReference>
<evidence type="ECO:0000313" key="2">
    <source>
        <dbReference type="Proteomes" id="UP000316778"/>
    </source>
</evidence>
<keyword evidence="2" id="KW-1185">Reference proteome</keyword>
<organism evidence="1 2">
    <name type="scientific">Chitinophaga japonensis</name>
    <name type="common">Flexibacter japonensis</name>
    <dbReference type="NCBI Taxonomy" id="104662"/>
    <lineage>
        <taxon>Bacteria</taxon>
        <taxon>Pseudomonadati</taxon>
        <taxon>Bacteroidota</taxon>
        <taxon>Chitinophagia</taxon>
        <taxon>Chitinophagales</taxon>
        <taxon>Chitinophagaceae</taxon>
        <taxon>Chitinophaga</taxon>
    </lineage>
</organism>
<name>A0A562T479_CHIJA</name>
<evidence type="ECO:0000313" key="1">
    <source>
        <dbReference type="EMBL" id="TWI87820.1"/>
    </source>
</evidence>
<gene>
    <name evidence="1" type="ORF">LX66_1891</name>
</gene>